<feature type="domain" description="4-oxalocrotonate tautomerase-like" evidence="2">
    <location>
        <begin position="2"/>
        <end position="60"/>
    </location>
</feature>
<organism evidence="3 4">
    <name type="scientific">Azospirillum oleiclasticum</name>
    <dbReference type="NCBI Taxonomy" id="2735135"/>
    <lineage>
        <taxon>Bacteria</taxon>
        <taxon>Pseudomonadati</taxon>
        <taxon>Pseudomonadota</taxon>
        <taxon>Alphaproteobacteria</taxon>
        <taxon>Rhodospirillales</taxon>
        <taxon>Azospirillaceae</taxon>
        <taxon>Azospirillum</taxon>
    </lineage>
</organism>
<evidence type="ECO:0000256" key="1">
    <source>
        <dbReference type="ARBA" id="ARBA00023235"/>
    </source>
</evidence>
<dbReference type="Pfam" id="PF01361">
    <property type="entry name" value="Tautomerase"/>
    <property type="match status" value="1"/>
</dbReference>
<keyword evidence="4" id="KW-1185">Reference proteome</keyword>
<comment type="caution">
    <text evidence="3">The sequence shown here is derived from an EMBL/GenBank/DDBJ whole genome shotgun (WGS) entry which is preliminary data.</text>
</comment>
<dbReference type="EMBL" id="JABFDB010000019">
    <property type="protein sequence ID" value="NYZ22605.1"/>
    <property type="molecule type" value="Genomic_DNA"/>
</dbReference>
<reference evidence="3 4" key="1">
    <citation type="submission" date="2020-05" db="EMBL/GenBank/DDBJ databases">
        <title>Azospirillum oleiclasticum sp. nov, a nitrogen-fixing and heavy crude oil-emulsifying bacterium isolated from the crude oil of Yumen Oilfield.</title>
        <authorList>
            <person name="Wu D."/>
            <person name="Cai M."/>
            <person name="Zhang X."/>
        </authorList>
    </citation>
    <scope>NUCLEOTIDE SEQUENCE [LARGE SCALE GENOMIC DNA]</scope>
    <source>
        <strain evidence="3 4">ROY-1-1-2</strain>
    </source>
</reference>
<evidence type="ECO:0000313" key="3">
    <source>
        <dbReference type="EMBL" id="NYZ22605.1"/>
    </source>
</evidence>
<dbReference type="InterPro" id="IPR014347">
    <property type="entry name" value="Tautomerase/MIF_sf"/>
</dbReference>
<dbReference type="Proteomes" id="UP000584642">
    <property type="component" value="Unassembled WGS sequence"/>
</dbReference>
<evidence type="ECO:0000313" key="4">
    <source>
        <dbReference type="Proteomes" id="UP000584642"/>
    </source>
</evidence>
<protein>
    <submittedName>
        <fullName evidence="3">2-hydroxymuconate tautomerase</fullName>
    </submittedName>
</protein>
<gene>
    <name evidence="3" type="ORF">HND93_23080</name>
</gene>
<dbReference type="SUPFAM" id="SSF55331">
    <property type="entry name" value="Tautomerase/MIF"/>
    <property type="match status" value="1"/>
</dbReference>
<accession>A0ABX2TE48</accession>
<name>A0ABX2TE48_9PROT</name>
<dbReference type="RefSeq" id="WP_180284368.1">
    <property type="nucleotide sequence ID" value="NZ_JABFDB010000019.1"/>
</dbReference>
<keyword evidence="1" id="KW-0413">Isomerase</keyword>
<sequence>MPIIDITLVQGRPDDRIERLIAEVTDAAVRSLDAPRETVRVVVREVPPSRFGVAGRSKAAGGAA</sequence>
<proteinExistence type="predicted"/>
<evidence type="ECO:0000259" key="2">
    <source>
        <dbReference type="Pfam" id="PF01361"/>
    </source>
</evidence>
<dbReference type="InterPro" id="IPR004370">
    <property type="entry name" value="4-OT-like_dom"/>
</dbReference>
<dbReference type="Gene3D" id="3.30.429.10">
    <property type="entry name" value="Macrophage Migration Inhibitory Factor"/>
    <property type="match status" value="1"/>
</dbReference>